<keyword evidence="4" id="KW-1185">Reference proteome</keyword>
<name>A0A0W0YYF8_LEGSP</name>
<gene>
    <name evidence="3" type="ORF">Lspi_2538</name>
</gene>
<sequence>MKGNTIPLFLLFGSLLTGCTVGPDYKNPELKTSSKWSATKRAHQATSPAPVNLSWWKEFNDPLLNEYIRQAANNNLDIKIARARILEARALRQIDAASFYPQINAQTLVNSLRISKQGRELGFFPNFPGIDLINRQRPFYSLGFDSRWELDLFGKTRRAIEAREAEIGQAIESERNVLLSVVAEVARNYVELRGTQREIRIRNKNLALQRKTLRIVRQQYEVGSGNELDVALAESQLKTTESSLPNLTAQIYANAYQIAVLLGKEPQAILKQVQATRPLQFPRKPVPIGLRSDILCRRPDVREAERQLAAATAEIGVATAELFPQFNLIGDISLDSVFFDKLFNKSSGAWTLGPSMNWPVFQGGRIRANIKRQKIRAEQAGLHYWQTILNALKEAETALVRYGQELDTKDRLFAAVKANRHSFHLARQRYKWGEDDILALIDTERALNNSESEMISSETRTLTNLISLYKTLGGGWETLSGRTCDKKCVKKNVLHKSRA</sequence>
<dbReference type="GO" id="GO:0015562">
    <property type="term" value="F:efflux transmembrane transporter activity"/>
    <property type="evidence" value="ECO:0007669"/>
    <property type="project" value="InterPro"/>
</dbReference>
<dbReference type="GO" id="GO:0009279">
    <property type="term" value="C:cell outer membrane"/>
    <property type="evidence" value="ECO:0007669"/>
    <property type="project" value="UniProtKB-SubCell"/>
</dbReference>
<dbReference type="STRING" id="452.Lspi_2538"/>
<comment type="subcellular location">
    <subcellularLocation>
        <location evidence="2">Cell outer membrane</location>
        <topology evidence="2">Lipid-anchor</topology>
    </subcellularLocation>
</comment>
<dbReference type="Gene3D" id="1.20.1600.10">
    <property type="entry name" value="Outer membrane efflux proteins (OEP)"/>
    <property type="match status" value="1"/>
</dbReference>
<dbReference type="InterPro" id="IPR003423">
    <property type="entry name" value="OMP_efflux"/>
</dbReference>
<dbReference type="EMBL" id="LNYX01000031">
    <property type="protein sequence ID" value="KTD61908.1"/>
    <property type="molecule type" value="Genomic_DNA"/>
</dbReference>
<reference evidence="3 4" key="1">
    <citation type="submission" date="2015-11" db="EMBL/GenBank/DDBJ databases">
        <title>Genomic analysis of 38 Legionella species identifies large and diverse effector repertoires.</title>
        <authorList>
            <person name="Burstein D."/>
            <person name="Amaro F."/>
            <person name="Zusman T."/>
            <person name="Lifshitz Z."/>
            <person name="Cohen O."/>
            <person name="Gilbert J.A."/>
            <person name="Pupko T."/>
            <person name="Shuman H.A."/>
            <person name="Segal G."/>
        </authorList>
    </citation>
    <scope>NUCLEOTIDE SEQUENCE [LARGE SCALE GENOMIC DNA]</scope>
    <source>
        <strain evidence="3 4">Mt.St.Helens-9</strain>
    </source>
</reference>
<dbReference type="OrthoDB" id="9770517at2"/>
<dbReference type="InterPro" id="IPR010131">
    <property type="entry name" value="MdtP/NodT-like"/>
</dbReference>
<dbReference type="RefSeq" id="WP_065238427.1">
    <property type="nucleotide sequence ID" value="NZ_CAAAII010000006.1"/>
</dbReference>
<keyword evidence="2" id="KW-1134">Transmembrane beta strand</keyword>
<proteinExistence type="inferred from homology"/>
<dbReference type="SUPFAM" id="SSF56954">
    <property type="entry name" value="Outer membrane efflux proteins (OEP)"/>
    <property type="match status" value="1"/>
</dbReference>
<dbReference type="NCBIfam" id="TIGR01845">
    <property type="entry name" value="outer_NodT"/>
    <property type="match status" value="1"/>
</dbReference>
<keyword evidence="2" id="KW-0449">Lipoprotein</keyword>
<keyword evidence="2" id="KW-0564">Palmitate</keyword>
<protein>
    <submittedName>
        <fullName evidence="3">Multidrug efflux MFS outer membrane protein</fullName>
    </submittedName>
</protein>
<accession>A0A0W0YYF8</accession>
<dbReference type="PANTHER" id="PTHR30203">
    <property type="entry name" value="OUTER MEMBRANE CATION EFFLUX PROTEIN"/>
    <property type="match status" value="1"/>
</dbReference>
<dbReference type="Gene3D" id="2.20.200.10">
    <property type="entry name" value="Outer membrane efflux proteins (OEP)"/>
    <property type="match status" value="1"/>
</dbReference>
<dbReference type="AlphaFoldDB" id="A0A0W0YYF8"/>
<dbReference type="PATRIC" id="fig|452.5.peg.2808"/>
<keyword evidence="2" id="KW-0812">Transmembrane</keyword>
<keyword evidence="2" id="KW-0472">Membrane</keyword>
<evidence type="ECO:0000313" key="3">
    <source>
        <dbReference type="EMBL" id="KTD61908.1"/>
    </source>
</evidence>
<evidence type="ECO:0000256" key="1">
    <source>
        <dbReference type="ARBA" id="ARBA00007613"/>
    </source>
</evidence>
<dbReference type="Pfam" id="PF02321">
    <property type="entry name" value="OEP"/>
    <property type="match status" value="2"/>
</dbReference>
<evidence type="ECO:0000256" key="2">
    <source>
        <dbReference type="RuleBase" id="RU362097"/>
    </source>
</evidence>
<dbReference type="PANTHER" id="PTHR30203:SF25">
    <property type="entry name" value="OUTER MEMBRANE PROTEIN-RELATED"/>
    <property type="match status" value="1"/>
</dbReference>
<evidence type="ECO:0000313" key="4">
    <source>
        <dbReference type="Proteomes" id="UP000054877"/>
    </source>
</evidence>
<organism evidence="3 4">
    <name type="scientific">Legionella spiritensis</name>
    <dbReference type="NCBI Taxonomy" id="452"/>
    <lineage>
        <taxon>Bacteria</taxon>
        <taxon>Pseudomonadati</taxon>
        <taxon>Pseudomonadota</taxon>
        <taxon>Gammaproteobacteria</taxon>
        <taxon>Legionellales</taxon>
        <taxon>Legionellaceae</taxon>
        <taxon>Legionella</taxon>
    </lineage>
</organism>
<comment type="similarity">
    <text evidence="1 2">Belongs to the outer membrane factor (OMF) (TC 1.B.17) family.</text>
</comment>
<dbReference type="PROSITE" id="PS51257">
    <property type="entry name" value="PROKAR_LIPOPROTEIN"/>
    <property type="match status" value="1"/>
</dbReference>
<comment type="caution">
    <text evidence="3">The sequence shown here is derived from an EMBL/GenBank/DDBJ whole genome shotgun (WGS) entry which is preliminary data.</text>
</comment>
<dbReference type="Proteomes" id="UP000054877">
    <property type="component" value="Unassembled WGS sequence"/>
</dbReference>